<evidence type="ECO:0000313" key="4">
    <source>
        <dbReference type="EMBL" id="QOR94805.1"/>
    </source>
</evidence>
<keyword evidence="2" id="KW-1133">Transmembrane helix</keyword>
<keyword evidence="2" id="KW-0812">Transmembrane</keyword>
<dbReference type="KEGG" id="tcs:IMZ38_02460"/>
<dbReference type="EMBL" id="CP063144">
    <property type="protein sequence ID" value="QOR94805.1"/>
    <property type="molecule type" value="Genomic_DNA"/>
</dbReference>
<dbReference type="Pfam" id="PF04473">
    <property type="entry name" value="DUF553"/>
    <property type="match status" value="1"/>
</dbReference>
<sequence length="338" mass="36749">MAVESAEKRASNHRTIVVLGVVVLLLAAGWALYSTILPTTLVQTTKGSVCDLFREKHLSTITSFSPELREHAISILENYSNPNIVLENTSYYIPGGRALTISFYATSGATIKTNIIATIYNVLIEIYGPGGSLIYSQLTNNSSYSFNASATGTYVLRVTNKLLRTGVQVSILLQAIVPVDINDPVFKIMAIGHWVGVNVKYVSDPNGLEYVASPLETLRIGAGDCDDFAVLIASLYESIGLDAVIGLVDTNGDGAVDHAAALVFVNQDPDNLLKAVQKYDLVFNTRTSRISYFSGLKNAQTGIWLLIDPLMAGVRDAPWDVSHEPYILECYVDAHLKK</sequence>
<dbReference type="SUPFAM" id="SSF54001">
    <property type="entry name" value="Cysteine proteinases"/>
    <property type="match status" value="1"/>
</dbReference>
<dbReference type="GeneID" id="59454244"/>
<dbReference type="InterPro" id="IPR038765">
    <property type="entry name" value="Papain-like_cys_pep_sf"/>
</dbReference>
<feature type="domain" description="Transglutaminase-like" evidence="3">
    <location>
        <begin position="183"/>
        <end position="267"/>
    </location>
</feature>
<keyword evidence="5" id="KW-1185">Reference proteome</keyword>
<name>A0A7M1URB6_9CREN</name>
<gene>
    <name evidence="4" type="ORF">IMZ38_02460</name>
</gene>
<dbReference type="InterPro" id="IPR007562">
    <property type="entry name" value="Transglutaminase-like_domain"/>
</dbReference>
<keyword evidence="2" id="KW-0472">Membrane</keyword>
<dbReference type="RefSeq" id="WP_193436601.1">
    <property type="nucleotide sequence ID" value="NZ_CP063144.1"/>
</dbReference>
<evidence type="ECO:0000256" key="1">
    <source>
        <dbReference type="ARBA" id="ARBA00007458"/>
    </source>
</evidence>
<reference evidence="4 5" key="1">
    <citation type="submission" date="2020-10" db="EMBL/GenBank/DDBJ databases">
        <title>Complete genome sequence of Thermosphaera aggregans strain 3507.</title>
        <authorList>
            <person name="Zayulina K.S."/>
            <person name="Elcheninov A.G."/>
            <person name="Toshchakov S.V."/>
            <person name="Kublanov I.V."/>
            <person name="Kochetkova T.V."/>
        </authorList>
    </citation>
    <scope>NUCLEOTIDE SEQUENCE [LARGE SCALE GENOMIC DNA]</scope>
    <source>
        <strain evidence="4 5">3507</strain>
    </source>
</reference>
<dbReference type="Gene3D" id="3.10.620.30">
    <property type="match status" value="1"/>
</dbReference>
<dbReference type="OrthoDB" id="135105at2157"/>
<evidence type="ECO:0000256" key="2">
    <source>
        <dbReference type="SAM" id="Phobius"/>
    </source>
</evidence>
<accession>A0A7M1URB6</accession>
<dbReference type="Proteomes" id="UP000593766">
    <property type="component" value="Chromosome"/>
</dbReference>
<evidence type="ECO:0000259" key="3">
    <source>
        <dbReference type="Pfam" id="PF04473"/>
    </source>
</evidence>
<comment type="similarity">
    <text evidence="1">Belongs to the UPF0252 family.</text>
</comment>
<organism evidence="4 5">
    <name type="scientific">Thermosphaera chiliense</name>
    <dbReference type="NCBI Taxonomy" id="3402707"/>
    <lineage>
        <taxon>Archaea</taxon>
        <taxon>Thermoproteota</taxon>
        <taxon>Thermoprotei</taxon>
        <taxon>Desulfurococcales</taxon>
        <taxon>Desulfurococcaceae</taxon>
        <taxon>Thermosphaera</taxon>
    </lineage>
</organism>
<dbReference type="AlphaFoldDB" id="A0A7M1URB6"/>
<dbReference type="Gene3D" id="2.60.120.380">
    <property type="match status" value="1"/>
</dbReference>
<proteinExistence type="inferred from homology"/>
<protein>
    <submittedName>
        <fullName evidence="4">Transglutaminase domain-containing protein</fullName>
    </submittedName>
</protein>
<feature type="transmembrane region" description="Helical" evidence="2">
    <location>
        <begin position="16"/>
        <end position="33"/>
    </location>
</feature>
<evidence type="ECO:0000313" key="5">
    <source>
        <dbReference type="Proteomes" id="UP000593766"/>
    </source>
</evidence>